<name>A0A6P9CEG7_PANGU</name>
<keyword evidence="3" id="KW-1185">Reference proteome</keyword>
<dbReference type="PANTHER" id="PTHR39313:SF1">
    <property type="entry name" value="IM:7138239"/>
    <property type="match status" value="1"/>
</dbReference>
<feature type="signal peptide" evidence="2">
    <location>
        <begin position="1"/>
        <end position="19"/>
    </location>
</feature>
<keyword evidence="2" id="KW-0732">Signal</keyword>
<accession>A0A6P9CEG7</accession>
<protein>
    <submittedName>
        <fullName evidence="4">Uncharacterized protein LOC117670564</fullName>
    </submittedName>
</protein>
<dbReference type="PANTHER" id="PTHR39313">
    <property type="entry name" value="IM:7138239"/>
    <property type="match status" value="1"/>
</dbReference>
<dbReference type="RefSeq" id="XP_034281717.2">
    <property type="nucleotide sequence ID" value="XM_034425826.2"/>
</dbReference>
<proteinExistence type="predicted"/>
<sequence>MQLLAWLTCLSGLLGAGVAGRNLPAERGCCKRQSRLVFLGHDLSGSPVSVDVGLCRSLRGRGKSSPSGCPGLPRELSLLNFHQTLKERPSQWPARPRGDPHSEGCCPPGSRCEPSRLLVQDRWLRDGPRQVEVVDGCQCNARPDECLRSPALKTFFPDSPLEQTLDVGRCAGPPPAPGGSFCVPTAFDSVLLQGPNGKRLVQMLGGCQGQGASCYRVPHWEHYSEVVLNAEGRKREQRKVCSSSVPPRCPLPQFSPKGSQGGVRAAASHCIPHGYETKTFQSRTGELRTIFVIRTCKCGPKRSGAARLPHLWSRKN</sequence>
<evidence type="ECO:0000313" key="4">
    <source>
        <dbReference type="RefSeq" id="XP_034281717.2"/>
    </source>
</evidence>
<dbReference type="GeneID" id="117670564"/>
<feature type="chain" id="PRO_5047278342" evidence="2">
    <location>
        <begin position="20"/>
        <end position="316"/>
    </location>
</feature>
<dbReference type="AlphaFoldDB" id="A0A6P9CEG7"/>
<evidence type="ECO:0000313" key="3">
    <source>
        <dbReference type="Proteomes" id="UP001652622"/>
    </source>
</evidence>
<feature type="region of interest" description="Disordered" evidence="1">
    <location>
        <begin position="88"/>
        <end position="107"/>
    </location>
</feature>
<dbReference type="Proteomes" id="UP001652622">
    <property type="component" value="Unplaced"/>
</dbReference>
<evidence type="ECO:0000256" key="2">
    <source>
        <dbReference type="SAM" id="SignalP"/>
    </source>
</evidence>
<reference evidence="4" key="1">
    <citation type="submission" date="2025-08" db="UniProtKB">
        <authorList>
            <consortium name="RefSeq"/>
        </authorList>
    </citation>
    <scope>IDENTIFICATION</scope>
    <source>
        <tissue evidence="4">Blood</tissue>
    </source>
</reference>
<evidence type="ECO:0000256" key="1">
    <source>
        <dbReference type="SAM" id="MobiDB-lite"/>
    </source>
</evidence>
<dbReference type="KEGG" id="pgut:117670564"/>
<organism evidence="3 4">
    <name type="scientific">Pantherophis guttatus</name>
    <name type="common">Corn snake</name>
    <name type="synonym">Elaphe guttata</name>
    <dbReference type="NCBI Taxonomy" id="94885"/>
    <lineage>
        <taxon>Eukaryota</taxon>
        <taxon>Metazoa</taxon>
        <taxon>Chordata</taxon>
        <taxon>Craniata</taxon>
        <taxon>Vertebrata</taxon>
        <taxon>Euteleostomi</taxon>
        <taxon>Lepidosauria</taxon>
        <taxon>Squamata</taxon>
        <taxon>Bifurcata</taxon>
        <taxon>Unidentata</taxon>
        <taxon>Episquamata</taxon>
        <taxon>Toxicofera</taxon>
        <taxon>Serpentes</taxon>
        <taxon>Colubroidea</taxon>
        <taxon>Colubridae</taxon>
        <taxon>Colubrinae</taxon>
        <taxon>Pantherophis</taxon>
    </lineage>
</organism>
<dbReference type="InParanoid" id="A0A6P9CEG7"/>
<gene>
    <name evidence="4" type="primary">LOC117670564</name>
</gene>